<sequence>MLKIGLIGAGYMGSMHAACYKALVGEGVMIAAVADIRQEYAVKAAEAFQAKVYGDGMELIADGDVDAIDICLPTYMHAEYAAAAMKKGKAVFVEKPVCMKKEEMDLLLKLEEETKAPVMVGQCIRLWSEYAWLKETVSKNVYGKVCSAVFKRVSPAPTWAWEGWLQKAECSGTVAMDMHIHDVDYVRYLLGDPKKMQASVSRDGTGMIQQIFASYDYGNLPVTIEACWDYPEAFPFEMYYRIKFEEATAVFSSAASPSLVVYPKDGGRIVPELEKEFESENDIGGNVSSLGGYYNELKYFTDRIKASEPLTIATLAESVKSVELVLKEIEEVGGMIVNG</sequence>
<evidence type="ECO:0000256" key="1">
    <source>
        <dbReference type="ARBA" id="ARBA00023002"/>
    </source>
</evidence>
<dbReference type="SUPFAM" id="SSF51735">
    <property type="entry name" value="NAD(P)-binding Rossmann-fold domains"/>
    <property type="match status" value="1"/>
</dbReference>
<reference evidence="4 5" key="1">
    <citation type="journal article" date="2019" name="Anaerobe">
        <title>Detection of Robinsoniella peoriensis in multiple bone samples of a trauma patient.</title>
        <authorList>
            <person name="Schrottner P."/>
            <person name="Hartwich K."/>
            <person name="Bunk B."/>
            <person name="Schober I."/>
            <person name="Helbig S."/>
            <person name="Rudolph W.W."/>
            <person name="Gunzer F."/>
        </authorList>
    </citation>
    <scope>NUCLEOTIDE SEQUENCE [LARGE SCALE GENOMIC DNA]</scope>
    <source>
        <strain evidence="4 5">DSM 106044</strain>
    </source>
</reference>
<evidence type="ECO:0000259" key="2">
    <source>
        <dbReference type="Pfam" id="PF01408"/>
    </source>
</evidence>
<dbReference type="GO" id="GO:0050606">
    <property type="term" value="F:4-carboxy-2-hydroxymuconate semialdehyde hemiacetal dehydrogenase activity"/>
    <property type="evidence" value="ECO:0007669"/>
    <property type="project" value="UniProtKB-EC"/>
</dbReference>
<dbReference type="GO" id="GO:0000166">
    <property type="term" value="F:nucleotide binding"/>
    <property type="evidence" value="ECO:0007669"/>
    <property type="project" value="InterPro"/>
</dbReference>
<dbReference type="Proteomes" id="UP000306509">
    <property type="component" value="Unassembled WGS sequence"/>
</dbReference>
<dbReference type="Gene3D" id="3.40.50.720">
    <property type="entry name" value="NAD(P)-binding Rossmann-like Domain"/>
    <property type="match status" value="1"/>
</dbReference>
<name>A0A4U8Q2A2_9FIRM</name>
<keyword evidence="5" id="KW-1185">Reference proteome</keyword>
<dbReference type="SUPFAM" id="SSF55347">
    <property type="entry name" value="Glyceraldehyde-3-phosphate dehydrogenase-like, C-terminal domain"/>
    <property type="match status" value="1"/>
</dbReference>
<dbReference type="InterPro" id="IPR055170">
    <property type="entry name" value="GFO_IDH_MocA-like_dom"/>
</dbReference>
<dbReference type="InterPro" id="IPR000683">
    <property type="entry name" value="Gfo/Idh/MocA-like_OxRdtase_N"/>
</dbReference>
<dbReference type="RefSeq" id="WP_047834677.1">
    <property type="nucleotide sequence ID" value="NZ_QGQD01000082.1"/>
</dbReference>
<feature type="domain" description="GFO/IDH/MocA-like oxidoreductase" evidence="3">
    <location>
        <begin position="131"/>
        <end position="247"/>
    </location>
</feature>
<dbReference type="AlphaFoldDB" id="A0A4U8Q2A2"/>
<evidence type="ECO:0000313" key="5">
    <source>
        <dbReference type="Proteomes" id="UP000306509"/>
    </source>
</evidence>
<dbReference type="Pfam" id="PF22725">
    <property type="entry name" value="GFO_IDH_MocA_C3"/>
    <property type="match status" value="1"/>
</dbReference>
<evidence type="ECO:0000259" key="3">
    <source>
        <dbReference type="Pfam" id="PF22725"/>
    </source>
</evidence>
<comment type="caution">
    <text evidence="4">The sequence shown here is derived from an EMBL/GenBank/DDBJ whole genome shotgun (WGS) entry which is preliminary data.</text>
</comment>
<gene>
    <name evidence="4" type="primary">ligC_2</name>
    <name evidence="4" type="ORF">DSM106044_04312</name>
</gene>
<dbReference type="Gene3D" id="3.30.360.10">
    <property type="entry name" value="Dihydrodipicolinate Reductase, domain 2"/>
    <property type="match status" value="1"/>
</dbReference>
<accession>A0A4U8Q2A2</accession>
<evidence type="ECO:0000313" key="4">
    <source>
        <dbReference type="EMBL" id="TLC98864.1"/>
    </source>
</evidence>
<feature type="domain" description="Gfo/Idh/MocA-like oxidoreductase N-terminal" evidence="2">
    <location>
        <begin position="2"/>
        <end position="121"/>
    </location>
</feature>
<dbReference type="InterPro" id="IPR036291">
    <property type="entry name" value="NAD(P)-bd_dom_sf"/>
</dbReference>
<dbReference type="Pfam" id="PF01408">
    <property type="entry name" value="GFO_IDH_MocA"/>
    <property type="match status" value="1"/>
</dbReference>
<dbReference type="PANTHER" id="PTHR43818:SF11">
    <property type="entry name" value="BCDNA.GH03377"/>
    <property type="match status" value="1"/>
</dbReference>
<proteinExistence type="predicted"/>
<dbReference type="EC" id="1.1.1.312" evidence="4"/>
<keyword evidence="1 4" id="KW-0560">Oxidoreductase</keyword>
<organism evidence="4 5">
    <name type="scientific">Robinsoniella peoriensis</name>
    <dbReference type="NCBI Taxonomy" id="180332"/>
    <lineage>
        <taxon>Bacteria</taxon>
        <taxon>Bacillati</taxon>
        <taxon>Bacillota</taxon>
        <taxon>Clostridia</taxon>
        <taxon>Lachnospirales</taxon>
        <taxon>Lachnospiraceae</taxon>
        <taxon>Robinsoniella</taxon>
    </lineage>
</organism>
<dbReference type="InterPro" id="IPR050463">
    <property type="entry name" value="Gfo/Idh/MocA_oxidrdct_glycsds"/>
</dbReference>
<protein>
    <submittedName>
        <fullName evidence="4">4-carboxy-2-hydroxymuconate-6-semialdehyde dehydrogenase</fullName>
        <ecNumber evidence="4">1.1.1.312</ecNumber>
    </submittedName>
</protein>
<dbReference type="PANTHER" id="PTHR43818">
    <property type="entry name" value="BCDNA.GH03377"/>
    <property type="match status" value="1"/>
</dbReference>
<dbReference type="EMBL" id="QGQD01000082">
    <property type="protein sequence ID" value="TLC98864.1"/>
    <property type="molecule type" value="Genomic_DNA"/>
</dbReference>